<proteinExistence type="predicted"/>
<dbReference type="EMBL" id="JAOCIZ010000067">
    <property type="protein sequence ID" value="MDH1506498.1"/>
    <property type="molecule type" value="Genomic_DNA"/>
</dbReference>
<accession>A0AA42RAI4</accession>
<evidence type="ECO:0000313" key="2">
    <source>
        <dbReference type="Proteomes" id="UP001161704"/>
    </source>
</evidence>
<organism evidence="1 2">
    <name type="scientific">Aeromonas caviae</name>
    <name type="common">Aeromonas punctata</name>
    <dbReference type="NCBI Taxonomy" id="648"/>
    <lineage>
        <taxon>Bacteria</taxon>
        <taxon>Pseudomonadati</taxon>
        <taxon>Pseudomonadota</taxon>
        <taxon>Gammaproteobacteria</taxon>
        <taxon>Aeromonadales</taxon>
        <taxon>Aeromonadaceae</taxon>
        <taxon>Aeromonas</taxon>
    </lineage>
</organism>
<reference evidence="1" key="1">
    <citation type="submission" date="2022-09" db="EMBL/GenBank/DDBJ databases">
        <title>Intensive care unit water sources are persistently colonized with multi-drug resistant bacteria and are the site of extensive horizontal gene transfer of antibiotic resistance genes.</title>
        <authorList>
            <person name="Diorio-Toth L."/>
        </authorList>
    </citation>
    <scope>NUCLEOTIDE SEQUENCE</scope>
    <source>
        <strain evidence="1">GD03710</strain>
    </source>
</reference>
<protein>
    <submittedName>
        <fullName evidence="1">Uncharacterized protein</fullName>
    </submittedName>
</protein>
<sequence>MNTVIQAKPLLEMALDAQIRAHGGRGYNCGVKIKPNIGSYSCQYTFDTPEGEKTLITQNTLNLGLVDGNFVVHDGDTGEFKLITVKKIARAPYRLSYEKVLGVTYQEMMWALQLIWPNQTIWQLNIPEALRLSTVKVIAKALH</sequence>
<dbReference type="Proteomes" id="UP001161704">
    <property type="component" value="Unassembled WGS sequence"/>
</dbReference>
<gene>
    <name evidence="1" type="ORF">N5I20_15705</name>
</gene>
<name>A0AA42RAI4_AERCA</name>
<evidence type="ECO:0000313" key="1">
    <source>
        <dbReference type="EMBL" id="MDH1506498.1"/>
    </source>
</evidence>
<comment type="caution">
    <text evidence="1">The sequence shown here is derived from an EMBL/GenBank/DDBJ whole genome shotgun (WGS) entry which is preliminary data.</text>
</comment>
<dbReference type="RefSeq" id="WP_279963595.1">
    <property type="nucleotide sequence ID" value="NZ_JAOCFK010000093.1"/>
</dbReference>
<dbReference type="AlphaFoldDB" id="A0AA42RAI4"/>